<evidence type="ECO:0000313" key="4">
    <source>
        <dbReference type="EMBL" id="GLH69724.1"/>
    </source>
</evidence>
<reference evidence="4 5" key="1">
    <citation type="journal article" date="2023" name="Antonie Van Leeuwenhoek">
        <title>Mesoterricola silvestris gen. nov., sp. nov., Mesoterricola sediminis sp. nov., Geothrix oryzae sp. nov., Geothrix edaphica sp. nov., Geothrix rubra sp. nov., and Geothrix limicola sp. nov., six novel members of Acidobacteriota isolated from soils.</title>
        <authorList>
            <person name="Itoh H."/>
            <person name="Sugisawa Y."/>
            <person name="Mise K."/>
            <person name="Xu Z."/>
            <person name="Kuniyasu M."/>
            <person name="Ushijima N."/>
            <person name="Kawano K."/>
            <person name="Kobayashi E."/>
            <person name="Shiratori Y."/>
            <person name="Masuda Y."/>
            <person name="Senoo K."/>
        </authorList>
    </citation>
    <scope>NUCLEOTIDE SEQUENCE [LARGE SCALE GENOMIC DNA]</scope>
    <source>
        <strain evidence="4 5">Red803</strain>
    </source>
</reference>
<feature type="domain" description="Outer membrane protein beta-barrel" evidence="3">
    <location>
        <begin position="12"/>
        <end position="193"/>
    </location>
</feature>
<evidence type="ECO:0000256" key="1">
    <source>
        <dbReference type="ARBA" id="ARBA00022729"/>
    </source>
</evidence>
<feature type="signal peptide" evidence="2">
    <location>
        <begin position="1"/>
        <end position="22"/>
    </location>
</feature>
<dbReference type="EMBL" id="BSDD01000002">
    <property type="protein sequence ID" value="GLH69724.1"/>
    <property type="molecule type" value="Genomic_DNA"/>
</dbReference>
<protein>
    <recommendedName>
        <fullName evidence="3">Outer membrane protein beta-barrel domain-containing protein</fullName>
    </recommendedName>
</protein>
<dbReference type="SUPFAM" id="SSF56925">
    <property type="entry name" value="OMPA-like"/>
    <property type="match status" value="1"/>
</dbReference>
<sequence length="195" mass="21070">MRKIHHLALGLSTLALSGVSLSAQQYSFGGQVSAAIPTGPLASKDWQDGKPGAGVGVHMVIDLQGGHALVPRLDYTRFKKSESGVDRKVQTYQFGVDYNYFLSGKVNMGPYLGAGIGFGRAKYELTGFGYSSKDTASDAYGAVEGGWMFTRNLGAELRYTWSPYKPEMADFTPRGYTGNPTVNAPGLNASFIFRF</sequence>
<accession>A0ABQ5Q5E5</accession>
<evidence type="ECO:0000256" key="2">
    <source>
        <dbReference type="SAM" id="SignalP"/>
    </source>
</evidence>
<dbReference type="Pfam" id="PF13505">
    <property type="entry name" value="OMP_b-brl"/>
    <property type="match status" value="1"/>
</dbReference>
<proteinExistence type="predicted"/>
<name>A0ABQ5Q5E5_9BACT</name>
<feature type="chain" id="PRO_5047125531" description="Outer membrane protein beta-barrel domain-containing protein" evidence="2">
    <location>
        <begin position="23"/>
        <end position="195"/>
    </location>
</feature>
<evidence type="ECO:0000313" key="5">
    <source>
        <dbReference type="Proteomes" id="UP001165089"/>
    </source>
</evidence>
<gene>
    <name evidence="4" type="ORF">GETHPA_12570</name>
</gene>
<evidence type="ECO:0000259" key="3">
    <source>
        <dbReference type="Pfam" id="PF13505"/>
    </source>
</evidence>
<dbReference type="RefSeq" id="WP_285723740.1">
    <property type="nucleotide sequence ID" value="NZ_BSDD01000002.1"/>
</dbReference>
<comment type="caution">
    <text evidence="4">The sequence shown here is derived from an EMBL/GenBank/DDBJ whole genome shotgun (WGS) entry which is preliminary data.</text>
</comment>
<dbReference type="Gene3D" id="2.40.160.20">
    <property type="match status" value="1"/>
</dbReference>
<organism evidence="4 5">
    <name type="scientific">Geothrix rubra</name>
    <dbReference type="NCBI Taxonomy" id="2927977"/>
    <lineage>
        <taxon>Bacteria</taxon>
        <taxon>Pseudomonadati</taxon>
        <taxon>Acidobacteriota</taxon>
        <taxon>Holophagae</taxon>
        <taxon>Holophagales</taxon>
        <taxon>Holophagaceae</taxon>
        <taxon>Geothrix</taxon>
    </lineage>
</organism>
<keyword evidence="1 2" id="KW-0732">Signal</keyword>
<dbReference type="InterPro" id="IPR011250">
    <property type="entry name" value="OMP/PagP_B-barrel"/>
</dbReference>
<dbReference type="InterPro" id="IPR027385">
    <property type="entry name" value="Beta-barrel_OMP"/>
</dbReference>
<dbReference type="Proteomes" id="UP001165089">
    <property type="component" value="Unassembled WGS sequence"/>
</dbReference>
<keyword evidence="5" id="KW-1185">Reference proteome</keyword>